<dbReference type="GO" id="GO:0008610">
    <property type="term" value="P:lipid biosynthetic process"/>
    <property type="evidence" value="ECO:0007669"/>
    <property type="project" value="InterPro"/>
</dbReference>
<feature type="transmembrane region" description="Helical" evidence="5">
    <location>
        <begin position="125"/>
        <end position="144"/>
    </location>
</feature>
<dbReference type="Proteomes" id="UP000297871">
    <property type="component" value="Unassembled WGS sequence"/>
</dbReference>
<evidence type="ECO:0000259" key="6">
    <source>
        <dbReference type="Pfam" id="PF04116"/>
    </source>
</evidence>
<reference evidence="7" key="1">
    <citation type="journal article" date="2019" name="PLoS Negl. Trop. Dis.">
        <title>Revisiting the worldwide diversity of Leptospira species in the environment.</title>
        <authorList>
            <person name="Vincent A.T."/>
            <person name="Schiettekatte O."/>
            <person name="Bourhy P."/>
            <person name="Veyrier F.J."/>
            <person name="Picardeau M."/>
        </authorList>
    </citation>
    <scope>NUCLEOTIDE SEQUENCE [LARGE SCALE GENOMIC DNA]</scope>
    <source>
        <strain evidence="7">201800265</strain>
    </source>
</reference>
<evidence type="ECO:0000313" key="7">
    <source>
        <dbReference type="EMBL" id="TGL35073.1"/>
    </source>
</evidence>
<dbReference type="PANTHER" id="PTHR11863">
    <property type="entry name" value="STEROL DESATURASE"/>
    <property type="match status" value="1"/>
</dbReference>
<comment type="subcellular location">
    <subcellularLocation>
        <location evidence="1">Membrane</location>
    </subcellularLocation>
</comment>
<keyword evidence="8" id="KW-1185">Reference proteome</keyword>
<dbReference type="AlphaFoldDB" id="A0A4R9J8E5"/>
<dbReference type="InterPro" id="IPR050307">
    <property type="entry name" value="Sterol_Desaturase_Related"/>
</dbReference>
<dbReference type="GO" id="GO:0005506">
    <property type="term" value="F:iron ion binding"/>
    <property type="evidence" value="ECO:0007669"/>
    <property type="project" value="InterPro"/>
</dbReference>
<gene>
    <name evidence="7" type="ORF">EHQ52_11370</name>
</gene>
<evidence type="ECO:0000313" key="8">
    <source>
        <dbReference type="Proteomes" id="UP000297871"/>
    </source>
</evidence>
<evidence type="ECO:0000256" key="3">
    <source>
        <dbReference type="ARBA" id="ARBA00022989"/>
    </source>
</evidence>
<name>A0A4R9J8E5_9LEPT</name>
<comment type="caution">
    <text evidence="7">The sequence shown here is derived from an EMBL/GenBank/DDBJ whole genome shotgun (WGS) entry which is preliminary data.</text>
</comment>
<proteinExistence type="predicted"/>
<organism evidence="7 8">
    <name type="scientific">Leptospira koniambonensis</name>
    <dbReference type="NCBI Taxonomy" id="2484950"/>
    <lineage>
        <taxon>Bacteria</taxon>
        <taxon>Pseudomonadati</taxon>
        <taxon>Spirochaetota</taxon>
        <taxon>Spirochaetia</taxon>
        <taxon>Leptospirales</taxon>
        <taxon>Leptospiraceae</taxon>
        <taxon>Leptospira</taxon>
    </lineage>
</organism>
<keyword evidence="3 5" id="KW-1133">Transmembrane helix</keyword>
<evidence type="ECO:0000256" key="2">
    <source>
        <dbReference type="ARBA" id="ARBA00022692"/>
    </source>
</evidence>
<dbReference type="GO" id="GO:0016491">
    <property type="term" value="F:oxidoreductase activity"/>
    <property type="evidence" value="ECO:0007669"/>
    <property type="project" value="InterPro"/>
</dbReference>
<accession>A0A4R9J8E5</accession>
<feature type="transmembrane region" description="Helical" evidence="5">
    <location>
        <begin position="6"/>
        <end position="22"/>
    </location>
</feature>
<dbReference type="Pfam" id="PF04116">
    <property type="entry name" value="FA_hydroxylase"/>
    <property type="match status" value="1"/>
</dbReference>
<dbReference type="RefSeq" id="WP_135615267.1">
    <property type="nucleotide sequence ID" value="NZ_RQFY01000004.1"/>
</dbReference>
<feature type="domain" description="Fatty acid hydroxylase" evidence="6">
    <location>
        <begin position="75"/>
        <end position="206"/>
    </location>
</feature>
<evidence type="ECO:0000256" key="5">
    <source>
        <dbReference type="SAM" id="Phobius"/>
    </source>
</evidence>
<sequence length="239" mass="28501">MLVEIFIIAGICLAIERIIPGWKLPKVKTWPIRVILVNFIQLGVVVLAGFTWEKWFYGNSIFHISKFLNPALGGLFAYFIATFIFYWWHRWRHTYDFLWTGFHQIHHSPQRLEVITSFYKHPGEMILNSIIGSILIYVILGLNYEAGAVYTFCTAIGEFFYHTNIKTPRWVGYFFQRPEMHRIHHQYGRHKNNYGDIVWWDMLFGTYENPKTFDYTCGFDPEKEERLLDMLLYQDVHKG</sequence>
<keyword evidence="4 5" id="KW-0472">Membrane</keyword>
<dbReference type="GO" id="GO:0016020">
    <property type="term" value="C:membrane"/>
    <property type="evidence" value="ECO:0007669"/>
    <property type="project" value="UniProtKB-SubCell"/>
</dbReference>
<evidence type="ECO:0000256" key="4">
    <source>
        <dbReference type="ARBA" id="ARBA00023136"/>
    </source>
</evidence>
<feature type="transmembrane region" description="Helical" evidence="5">
    <location>
        <begin position="34"/>
        <end position="52"/>
    </location>
</feature>
<evidence type="ECO:0000256" key="1">
    <source>
        <dbReference type="ARBA" id="ARBA00004370"/>
    </source>
</evidence>
<dbReference type="InterPro" id="IPR006694">
    <property type="entry name" value="Fatty_acid_hydroxylase"/>
</dbReference>
<dbReference type="EMBL" id="RQFY01000004">
    <property type="protein sequence ID" value="TGL35073.1"/>
    <property type="molecule type" value="Genomic_DNA"/>
</dbReference>
<keyword evidence="2 5" id="KW-0812">Transmembrane</keyword>
<dbReference type="OrthoDB" id="9770329at2"/>
<protein>
    <submittedName>
        <fullName evidence="7">Sterol desaturase family protein</fullName>
    </submittedName>
</protein>
<feature type="transmembrane region" description="Helical" evidence="5">
    <location>
        <begin position="67"/>
        <end position="88"/>
    </location>
</feature>